<dbReference type="EMBL" id="AJYA01000009">
    <property type="protein sequence ID" value="EIM78042.1"/>
    <property type="molecule type" value="Genomic_DNA"/>
</dbReference>
<dbReference type="AlphaFoldDB" id="I5C890"/>
<sequence>MSTKAGINARIVHEAIVFLAEKRGRDASFCPSEVARWLFPQDWRHFMDVVREAAFELYREDVVRILQAGELVPKDEPVKGPIRIAKR</sequence>
<dbReference type="InterPro" id="IPR036388">
    <property type="entry name" value="WH-like_DNA-bd_sf"/>
</dbReference>
<comment type="caution">
    <text evidence="1">The sequence shown here is derived from an EMBL/GenBank/DDBJ whole genome shotgun (WGS) entry which is preliminary data.</text>
</comment>
<dbReference type="Proteomes" id="UP000005551">
    <property type="component" value="Unassembled WGS sequence"/>
</dbReference>
<organism evidence="1 2">
    <name type="scientific">Nitritalea halalkaliphila LW7</name>
    <dbReference type="NCBI Taxonomy" id="1189621"/>
    <lineage>
        <taxon>Bacteria</taxon>
        <taxon>Pseudomonadati</taxon>
        <taxon>Bacteroidota</taxon>
        <taxon>Cytophagia</taxon>
        <taxon>Cytophagales</taxon>
        <taxon>Cyclobacteriaceae</taxon>
        <taxon>Nitritalea</taxon>
    </lineage>
</organism>
<keyword evidence="2" id="KW-1185">Reference proteome</keyword>
<dbReference type="InterPro" id="IPR036390">
    <property type="entry name" value="WH_DNA-bd_sf"/>
</dbReference>
<dbReference type="STRING" id="1189621.A3SI_04427"/>
<dbReference type="Gene3D" id="1.10.10.10">
    <property type="entry name" value="Winged helix-like DNA-binding domain superfamily/Winged helix DNA-binding domain"/>
    <property type="match status" value="1"/>
</dbReference>
<proteinExistence type="predicted"/>
<accession>I5C890</accession>
<evidence type="ECO:0000313" key="1">
    <source>
        <dbReference type="EMBL" id="EIM78042.1"/>
    </source>
</evidence>
<dbReference type="SUPFAM" id="SSF46785">
    <property type="entry name" value="Winged helix' DNA-binding domain"/>
    <property type="match status" value="1"/>
</dbReference>
<dbReference type="OrthoDB" id="711646at2"/>
<evidence type="ECO:0008006" key="3">
    <source>
        <dbReference type="Google" id="ProtNLM"/>
    </source>
</evidence>
<gene>
    <name evidence="1" type="ORF">A3SI_04427</name>
</gene>
<dbReference type="Pfam" id="PF11625">
    <property type="entry name" value="DUF3253"/>
    <property type="match status" value="1"/>
</dbReference>
<name>I5C890_9BACT</name>
<evidence type="ECO:0000313" key="2">
    <source>
        <dbReference type="Proteomes" id="UP000005551"/>
    </source>
</evidence>
<dbReference type="InterPro" id="IPR021660">
    <property type="entry name" value="DUF3253"/>
</dbReference>
<dbReference type="RefSeq" id="WP_009053685.1">
    <property type="nucleotide sequence ID" value="NZ_AJYA01000009.1"/>
</dbReference>
<reference evidence="1 2" key="1">
    <citation type="submission" date="2012-05" db="EMBL/GenBank/DDBJ databases">
        <title>Genome sequence of Nitritalea halalkaliphila LW7.</title>
        <authorList>
            <person name="Jangir P.K."/>
            <person name="Singh A."/>
            <person name="Shivaji S."/>
            <person name="Sharma R."/>
        </authorList>
    </citation>
    <scope>NUCLEOTIDE SEQUENCE [LARGE SCALE GENOMIC DNA]</scope>
    <source>
        <strain evidence="1 2">LW7</strain>
    </source>
</reference>
<protein>
    <recommendedName>
        <fullName evidence="3">DUF3253 domain-containing protein</fullName>
    </recommendedName>
</protein>